<name>A0AC59ZJ34_RANTA</name>
<sequence length="130" mass="13881">MAIAHQALLSTGFSRQEYWSGLPFPLTRDLPKTGIKPGSPTSPADSLPSEPSGQKPVATGSHCLPSLVSIHACEPMLPTQIWSHLRGTGKITPPPLQRGPHQRSLPDCDHVPGRETLPGPESGLLSNIQK</sequence>
<dbReference type="Proteomes" id="UP001162501">
    <property type="component" value="Chromosome 3"/>
</dbReference>
<reference evidence="1" key="1">
    <citation type="submission" date="2023-05" db="EMBL/GenBank/DDBJ databases">
        <authorList>
            <consortium name="ELIXIR-Norway"/>
        </authorList>
    </citation>
    <scope>NUCLEOTIDE SEQUENCE</scope>
</reference>
<accession>A0AC59ZJ34</accession>
<proteinExistence type="predicted"/>
<reference evidence="1" key="2">
    <citation type="submission" date="2025-03" db="EMBL/GenBank/DDBJ databases">
        <authorList>
            <consortium name="ELIXIR-Norway"/>
            <consortium name="Elixir Norway"/>
        </authorList>
    </citation>
    <scope>NUCLEOTIDE SEQUENCE</scope>
</reference>
<evidence type="ECO:0000313" key="1">
    <source>
        <dbReference type="EMBL" id="CAN0433934.1"/>
    </source>
</evidence>
<organism evidence="1 2">
    <name type="scientific">Rangifer tarandus platyrhynchus</name>
    <name type="common">Svalbard reindeer</name>
    <dbReference type="NCBI Taxonomy" id="3082113"/>
    <lineage>
        <taxon>Eukaryota</taxon>
        <taxon>Metazoa</taxon>
        <taxon>Chordata</taxon>
        <taxon>Craniata</taxon>
        <taxon>Vertebrata</taxon>
        <taxon>Euteleostomi</taxon>
        <taxon>Mammalia</taxon>
        <taxon>Eutheria</taxon>
        <taxon>Laurasiatheria</taxon>
        <taxon>Artiodactyla</taxon>
        <taxon>Ruminantia</taxon>
        <taxon>Pecora</taxon>
        <taxon>Cervidae</taxon>
        <taxon>Odocoileinae</taxon>
        <taxon>Rangifer</taxon>
    </lineage>
</organism>
<dbReference type="EMBL" id="OX596087">
    <property type="protein sequence ID" value="CAN0433934.1"/>
    <property type="molecule type" value="Genomic_DNA"/>
</dbReference>
<evidence type="ECO:0000313" key="2">
    <source>
        <dbReference type="Proteomes" id="UP001162501"/>
    </source>
</evidence>
<protein>
    <submittedName>
        <fullName evidence="1">Uncharacterized protein</fullName>
    </submittedName>
</protein>
<gene>
    <name evidence="1" type="ORF">MRATA1EN22A_LOCUS18814</name>
</gene>